<dbReference type="GO" id="GO:0043022">
    <property type="term" value="F:ribosome binding"/>
    <property type="evidence" value="ECO:0007669"/>
    <property type="project" value="UniProtKB-UniRule"/>
</dbReference>
<dbReference type="InterPro" id="IPR006196">
    <property type="entry name" value="RNA-binding_domain_S1_IF1"/>
</dbReference>
<evidence type="ECO:0000256" key="3">
    <source>
        <dbReference type="ARBA" id="ARBA00022917"/>
    </source>
</evidence>
<dbReference type="Gene3D" id="2.40.50.140">
    <property type="entry name" value="Nucleic acid-binding proteins"/>
    <property type="match status" value="1"/>
</dbReference>
<sequence>MCWSDLGAPLLLRTRRHPPTLRPVSKDDHIEFDGVVIEVLTGGMFRVKIDDDHSVIAHLAGKMRKFRIKVVLGDRVKVAVSPYDPNRGRIIYRVR</sequence>
<evidence type="ECO:0000259" key="6">
    <source>
        <dbReference type="PROSITE" id="PS50832"/>
    </source>
</evidence>
<comment type="caution">
    <text evidence="7">The sequence shown here is derived from an EMBL/GenBank/DDBJ whole genome shotgun (WGS) entry which is preliminary data.</text>
</comment>
<comment type="subcellular location">
    <subcellularLocation>
        <location evidence="4">Cytoplasm</location>
    </subcellularLocation>
</comment>
<dbReference type="InterPro" id="IPR004368">
    <property type="entry name" value="TIF_IF1"/>
</dbReference>
<evidence type="ECO:0000256" key="5">
    <source>
        <dbReference type="NCBIfam" id="TIGR00008"/>
    </source>
</evidence>
<name>A0A0C2D410_9BACT</name>
<dbReference type="SUPFAM" id="SSF50249">
    <property type="entry name" value="Nucleic acid-binding proteins"/>
    <property type="match status" value="1"/>
</dbReference>
<dbReference type="Pfam" id="PF01176">
    <property type="entry name" value="eIF-1a"/>
    <property type="match status" value="1"/>
</dbReference>
<dbReference type="AlphaFoldDB" id="A0A0C2D410"/>
<dbReference type="HAMAP" id="MF_00075">
    <property type="entry name" value="IF_1"/>
    <property type="match status" value="1"/>
</dbReference>
<protein>
    <recommendedName>
        <fullName evidence="4 5">Translation initiation factor IF-1</fullName>
    </recommendedName>
</protein>
<evidence type="ECO:0000256" key="1">
    <source>
        <dbReference type="ARBA" id="ARBA00010939"/>
    </source>
</evidence>
<dbReference type="PROSITE" id="PS50832">
    <property type="entry name" value="S1_IF1_TYPE"/>
    <property type="match status" value="1"/>
</dbReference>
<evidence type="ECO:0000313" key="8">
    <source>
        <dbReference type="Proteomes" id="UP000031599"/>
    </source>
</evidence>
<keyword evidence="4" id="KW-0699">rRNA-binding</keyword>
<comment type="function">
    <text evidence="4">One of the essential components for the initiation of protein synthesis. Stabilizes the binding of IF-2 and IF-3 on the 30S subunit to which N-formylmethionyl-tRNA(fMet) subsequently binds. Helps modulate mRNA selection, yielding the 30S pre-initiation complex (PIC). Upon addition of the 50S ribosomal subunit IF-1, IF-2 and IF-3 are released leaving the mature 70S translation initiation complex.</text>
</comment>
<keyword evidence="2 4" id="KW-0396">Initiation factor</keyword>
<evidence type="ECO:0000256" key="4">
    <source>
        <dbReference type="HAMAP-Rule" id="MF_00075"/>
    </source>
</evidence>
<organism evidence="7 8">
    <name type="scientific">Enhygromyxa salina</name>
    <dbReference type="NCBI Taxonomy" id="215803"/>
    <lineage>
        <taxon>Bacteria</taxon>
        <taxon>Pseudomonadati</taxon>
        <taxon>Myxococcota</taxon>
        <taxon>Polyangia</taxon>
        <taxon>Nannocystales</taxon>
        <taxon>Nannocystaceae</taxon>
        <taxon>Enhygromyxa</taxon>
    </lineage>
</organism>
<dbReference type="InterPro" id="IPR012340">
    <property type="entry name" value="NA-bd_OB-fold"/>
</dbReference>
<dbReference type="SMART" id="SM00316">
    <property type="entry name" value="S1"/>
    <property type="match status" value="1"/>
</dbReference>
<gene>
    <name evidence="4" type="primary">infA</name>
    <name evidence="7" type="ORF">DB30_04494</name>
</gene>
<comment type="subunit">
    <text evidence="4">Component of the 30S ribosomal translation pre-initiation complex which assembles on the 30S ribosome in the order IF-2 and IF-3, IF-1 and N-formylmethionyl-tRNA(fMet); mRNA recruitment can occur at any time during PIC assembly.</text>
</comment>
<dbReference type="PANTHER" id="PTHR33370:SF1">
    <property type="entry name" value="TRANSLATION INITIATION FACTOR IF-1, CHLOROPLASTIC"/>
    <property type="match status" value="1"/>
</dbReference>
<dbReference type="GO" id="GO:0003743">
    <property type="term" value="F:translation initiation factor activity"/>
    <property type="evidence" value="ECO:0007669"/>
    <property type="project" value="UniProtKB-UniRule"/>
</dbReference>
<dbReference type="InterPro" id="IPR003029">
    <property type="entry name" value="S1_domain"/>
</dbReference>
<feature type="domain" description="S1-like" evidence="6">
    <location>
        <begin position="20"/>
        <end position="95"/>
    </location>
</feature>
<dbReference type="NCBIfam" id="TIGR00008">
    <property type="entry name" value="infA"/>
    <property type="match status" value="1"/>
</dbReference>
<evidence type="ECO:0000313" key="7">
    <source>
        <dbReference type="EMBL" id="KIG16450.1"/>
    </source>
</evidence>
<accession>A0A0C2D410</accession>
<dbReference type="GO" id="GO:0019843">
    <property type="term" value="F:rRNA binding"/>
    <property type="evidence" value="ECO:0007669"/>
    <property type="project" value="UniProtKB-UniRule"/>
</dbReference>
<evidence type="ECO:0000256" key="2">
    <source>
        <dbReference type="ARBA" id="ARBA00022540"/>
    </source>
</evidence>
<keyword evidence="4" id="KW-0963">Cytoplasm</keyword>
<dbReference type="FunFam" id="2.40.50.140:FF:000002">
    <property type="entry name" value="Translation initiation factor IF-1"/>
    <property type="match status" value="1"/>
</dbReference>
<reference evidence="7 8" key="1">
    <citation type="submission" date="2014-12" db="EMBL/GenBank/DDBJ databases">
        <title>Genome assembly of Enhygromyxa salina DSM 15201.</title>
        <authorList>
            <person name="Sharma G."/>
            <person name="Subramanian S."/>
        </authorList>
    </citation>
    <scope>NUCLEOTIDE SEQUENCE [LARGE SCALE GENOMIC DNA]</scope>
    <source>
        <strain evidence="7 8">DSM 15201</strain>
    </source>
</reference>
<dbReference type="PANTHER" id="PTHR33370">
    <property type="entry name" value="TRANSLATION INITIATION FACTOR IF-1, CHLOROPLASTIC"/>
    <property type="match status" value="1"/>
</dbReference>
<dbReference type="EMBL" id="JMCC02000038">
    <property type="protein sequence ID" value="KIG16450.1"/>
    <property type="molecule type" value="Genomic_DNA"/>
</dbReference>
<keyword evidence="4" id="KW-0694">RNA-binding</keyword>
<dbReference type="CDD" id="cd04451">
    <property type="entry name" value="S1_IF1"/>
    <property type="match status" value="1"/>
</dbReference>
<keyword evidence="3 4" id="KW-0648">Protein biosynthesis</keyword>
<dbReference type="Proteomes" id="UP000031599">
    <property type="component" value="Unassembled WGS sequence"/>
</dbReference>
<proteinExistence type="inferred from homology"/>
<comment type="similarity">
    <text evidence="1 4">Belongs to the IF-1 family.</text>
</comment>
<dbReference type="GO" id="GO:0005829">
    <property type="term" value="C:cytosol"/>
    <property type="evidence" value="ECO:0007669"/>
    <property type="project" value="TreeGrafter"/>
</dbReference>